<dbReference type="eggNOG" id="COG3118">
    <property type="taxonomic scope" value="Bacteria"/>
</dbReference>
<name>F5R8S9_METUF</name>
<sequence length="293" mass="31854">MSADAPASPGADVIEVNLTNFQRDVIDASQHMPVLVDFWAPWCQPCRALTPRLEALAADYAGRVRLAKINSDDNPELARRFGVRGIPNVKAFVGGVVVDEFTGVLPDRELHAFMDTLLPSPALPAFDEALAALARGDSTAALGLFQGALAIDPGFEPAVLGRVEALIALGRLDEAQSALDALPYEQEDRARIGALYARIAIARRQPSGDDTDYVGRIARNPGDLAARMSLASALAADERWEKAMEQALEVVRRDRSFDDDAGRRFLLDLFAALGSEHALVRHYRRELATALNR</sequence>
<evidence type="ECO:0000256" key="5">
    <source>
        <dbReference type="ARBA" id="ARBA00023284"/>
    </source>
</evidence>
<keyword evidence="8" id="KW-1185">Reference proteome</keyword>
<dbReference type="PRINTS" id="PR00421">
    <property type="entry name" value="THIOREDOXIN"/>
</dbReference>
<dbReference type="RefSeq" id="WP_008058765.1">
    <property type="nucleotide sequence ID" value="NZ_AFHG01000030.1"/>
</dbReference>
<keyword evidence="2" id="KW-0813">Transport</keyword>
<keyword evidence="5" id="KW-0676">Redox-active center</keyword>
<dbReference type="CDD" id="cd02947">
    <property type="entry name" value="TRX_family"/>
    <property type="match status" value="1"/>
</dbReference>
<comment type="similarity">
    <text evidence="1">Belongs to the thioredoxin family.</text>
</comment>
<dbReference type="STRING" id="1000565.METUNv1_00647"/>
<evidence type="ECO:0000313" key="8">
    <source>
        <dbReference type="Proteomes" id="UP000005019"/>
    </source>
</evidence>
<evidence type="ECO:0000256" key="3">
    <source>
        <dbReference type="ARBA" id="ARBA00022982"/>
    </source>
</evidence>
<evidence type="ECO:0000256" key="4">
    <source>
        <dbReference type="ARBA" id="ARBA00023157"/>
    </source>
</evidence>
<dbReference type="InterPro" id="IPR011990">
    <property type="entry name" value="TPR-like_helical_dom_sf"/>
</dbReference>
<dbReference type="Pfam" id="PF00085">
    <property type="entry name" value="Thioredoxin"/>
    <property type="match status" value="1"/>
</dbReference>
<dbReference type="AlphaFoldDB" id="F5R8S9"/>
<dbReference type="SUPFAM" id="SSF52833">
    <property type="entry name" value="Thioredoxin-like"/>
    <property type="match status" value="1"/>
</dbReference>
<organism evidence="7 8">
    <name type="scientific">Methyloversatilis universalis (strain ATCC BAA-1314 / DSM 25237 / JCM 13912 / CCUG 52030 / FAM5)</name>
    <dbReference type="NCBI Taxonomy" id="1000565"/>
    <lineage>
        <taxon>Bacteria</taxon>
        <taxon>Pseudomonadati</taxon>
        <taxon>Pseudomonadota</taxon>
        <taxon>Betaproteobacteria</taxon>
        <taxon>Nitrosomonadales</taxon>
        <taxon>Sterolibacteriaceae</taxon>
        <taxon>Methyloversatilis</taxon>
    </lineage>
</organism>
<keyword evidence="4" id="KW-1015">Disulfide bond</keyword>
<dbReference type="Proteomes" id="UP000005019">
    <property type="component" value="Unassembled WGS sequence"/>
</dbReference>
<dbReference type="Pfam" id="PF14559">
    <property type="entry name" value="TPR_19"/>
    <property type="match status" value="1"/>
</dbReference>
<dbReference type="PANTHER" id="PTHR45663">
    <property type="entry name" value="GEO12009P1"/>
    <property type="match status" value="1"/>
</dbReference>
<dbReference type="SUPFAM" id="SSF48452">
    <property type="entry name" value="TPR-like"/>
    <property type="match status" value="1"/>
</dbReference>
<dbReference type="OrthoDB" id="9790390at2"/>
<dbReference type="PROSITE" id="PS51352">
    <property type="entry name" value="THIOREDOXIN_2"/>
    <property type="match status" value="1"/>
</dbReference>
<evidence type="ECO:0000313" key="7">
    <source>
        <dbReference type="EMBL" id="EGK72819.1"/>
    </source>
</evidence>
<keyword evidence="3" id="KW-0249">Electron transport</keyword>
<dbReference type="Pfam" id="PF14561">
    <property type="entry name" value="TPR_20"/>
    <property type="match status" value="1"/>
</dbReference>
<comment type="caution">
    <text evidence="7">The sequence shown here is derived from an EMBL/GenBank/DDBJ whole genome shotgun (WGS) entry which is preliminary data.</text>
</comment>
<evidence type="ECO:0000256" key="1">
    <source>
        <dbReference type="ARBA" id="ARBA00008987"/>
    </source>
</evidence>
<dbReference type="InterPro" id="IPR036249">
    <property type="entry name" value="Thioredoxin-like_sf"/>
</dbReference>
<dbReference type="EMBL" id="AFHG01000030">
    <property type="protein sequence ID" value="EGK72819.1"/>
    <property type="molecule type" value="Genomic_DNA"/>
</dbReference>
<dbReference type="GO" id="GO:0005737">
    <property type="term" value="C:cytoplasm"/>
    <property type="evidence" value="ECO:0007669"/>
    <property type="project" value="TreeGrafter"/>
</dbReference>
<dbReference type="PANTHER" id="PTHR45663:SF11">
    <property type="entry name" value="GEO12009P1"/>
    <property type="match status" value="1"/>
</dbReference>
<dbReference type="Gene3D" id="1.25.40.10">
    <property type="entry name" value="Tetratricopeptide repeat domain"/>
    <property type="match status" value="2"/>
</dbReference>
<accession>F5R8S9</accession>
<dbReference type="FunFam" id="3.40.30.10:FF:000001">
    <property type="entry name" value="Thioredoxin"/>
    <property type="match status" value="1"/>
</dbReference>
<proteinExistence type="inferred from homology"/>
<gene>
    <name evidence="7" type="ORF">METUNv1_00647</name>
</gene>
<evidence type="ECO:0000259" key="6">
    <source>
        <dbReference type="PROSITE" id="PS51352"/>
    </source>
</evidence>
<dbReference type="Gene3D" id="3.40.30.10">
    <property type="entry name" value="Glutaredoxin"/>
    <property type="match status" value="1"/>
</dbReference>
<protein>
    <submittedName>
        <fullName evidence="7">Thioredoxin</fullName>
    </submittedName>
</protein>
<evidence type="ECO:0000256" key="2">
    <source>
        <dbReference type="ARBA" id="ARBA00022448"/>
    </source>
</evidence>
<reference evidence="7 8" key="1">
    <citation type="journal article" date="2011" name="J. Bacteriol.">
        <title>Genome sequence of Methyloversatilis universalis FAM5T, a methylotrophic representative of the order Rhodocyclales.</title>
        <authorList>
            <person name="Kittichotirat W."/>
            <person name="Good N.M."/>
            <person name="Hall R."/>
            <person name="Bringel F."/>
            <person name="Lajus A."/>
            <person name="Medigue C."/>
            <person name="Smalley N.E."/>
            <person name="Beck D."/>
            <person name="Bumgarner R."/>
            <person name="Vuilleumier S."/>
            <person name="Kalyuzhnaya M.G."/>
        </authorList>
    </citation>
    <scope>NUCLEOTIDE SEQUENCE [LARGE SCALE GENOMIC DNA]</scope>
    <source>
        <strain evidence="8">ATCC BAA-1314 / JCM 13912 / FAM5</strain>
    </source>
</reference>
<dbReference type="GO" id="GO:0006950">
    <property type="term" value="P:response to stress"/>
    <property type="evidence" value="ECO:0007669"/>
    <property type="project" value="UniProtKB-ARBA"/>
</dbReference>
<dbReference type="GO" id="GO:0015035">
    <property type="term" value="F:protein-disulfide reductase activity"/>
    <property type="evidence" value="ECO:0007669"/>
    <property type="project" value="UniProtKB-ARBA"/>
</dbReference>
<dbReference type="InterPro" id="IPR013766">
    <property type="entry name" value="Thioredoxin_domain"/>
</dbReference>
<feature type="domain" description="Thioredoxin" evidence="6">
    <location>
        <begin position="1"/>
        <end position="119"/>
    </location>
</feature>